<reference evidence="2" key="1">
    <citation type="submission" date="2020-03" db="EMBL/GenBank/DDBJ databases">
        <title>The deep terrestrial virosphere.</title>
        <authorList>
            <person name="Holmfeldt K."/>
            <person name="Nilsson E."/>
            <person name="Simone D."/>
            <person name="Lopez-Fernandez M."/>
            <person name="Wu X."/>
            <person name="de Brujin I."/>
            <person name="Lundin D."/>
            <person name="Andersson A."/>
            <person name="Bertilsson S."/>
            <person name="Dopson M."/>
        </authorList>
    </citation>
    <scope>NUCLEOTIDE SEQUENCE</scope>
    <source>
        <strain evidence="2">MM415B02620</strain>
    </source>
</reference>
<evidence type="ECO:0000256" key="1">
    <source>
        <dbReference type="SAM" id="MobiDB-lite"/>
    </source>
</evidence>
<proteinExistence type="predicted"/>
<feature type="region of interest" description="Disordered" evidence="1">
    <location>
        <begin position="1"/>
        <end position="54"/>
    </location>
</feature>
<dbReference type="AlphaFoldDB" id="A0A6M3L5F0"/>
<accession>A0A6M3L5F0</accession>
<organism evidence="2">
    <name type="scientific">viral metagenome</name>
    <dbReference type="NCBI Taxonomy" id="1070528"/>
    <lineage>
        <taxon>unclassified sequences</taxon>
        <taxon>metagenomes</taxon>
        <taxon>organismal metagenomes</taxon>
    </lineage>
</organism>
<protein>
    <submittedName>
        <fullName evidence="2">Uncharacterized protein</fullName>
    </submittedName>
</protein>
<dbReference type="EMBL" id="MT142820">
    <property type="protein sequence ID" value="QJA89062.1"/>
    <property type="molecule type" value="Genomic_DNA"/>
</dbReference>
<name>A0A6M3L5F0_9ZZZZ</name>
<feature type="region of interest" description="Disordered" evidence="1">
    <location>
        <begin position="200"/>
        <end position="219"/>
    </location>
</feature>
<feature type="compositionally biased region" description="Polar residues" evidence="1">
    <location>
        <begin position="44"/>
        <end position="54"/>
    </location>
</feature>
<evidence type="ECO:0000313" key="2">
    <source>
        <dbReference type="EMBL" id="QJA89062.1"/>
    </source>
</evidence>
<gene>
    <name evidence="2" type="ORF">MM415B02620_0013</name>
</gene>
<sequence>MADEIQPKPQIEGQAESETDGVAVPQPVAETPETARPGAEKETQQVPLTTTPKTYTEKEVQEREAAITSKLQTETAHYQRMAAQMAMREQLGQIAKAEAEVDNKDRQDVDQGLITQQDADQRKVLRQQTVQLQQHIREQSQQGEMLGRVTMAYDMGVKYGVNPELLVKDPNIRTPMQMVQRASELAMTARDARLRSLTAKPETFDKGPGVGTEESTSEELLLKKRYPTMYKK</sequence>